<dbReference type="Pfam" id="PF00778">
    <property type="entry name" value="DIX"/>
    <property type="match status" value="1"/>
</dbReference>
<reference evidence="7" key="1">
    <citation type="submission" date="2016-06" db="UniProtKB">
        <authorList>
            <consortium name="WormBaseParasite"/>
        </authorList>
    </citation>
    <scope>IDENTIFICATION</scope>
</reference>
<dbReference type="InterPro" id="IPR001158">
    <property type="entry name" value="DIX"/>
</dbReference>
<dbReference type="SMART" id="SM00021">
    <property type="entry name" value="DAX"/>
    <property type="match status" value="1"/>
</dbReference>
<dbReference type="PANTHER" id="PTHR46102">
    <property type="entry name" value="AXIN"/>
    <property type="match status" value="1"/>
</dbReference>
<feature type="region of interest" description="Disordered" evidence="3">
    <location>
        <begin position="372"/>
        <end position="395"/>
    </location>
</feature>
<feature type="compositionally biased region" description="Polar residues" evidence="3">
    <location>
        <begin position="619"/>
        <end position="641"/>
    </location>
</feature>
<keyword evidence="6" id="KW-1185">Reference proteome</keyword>
<dbReference type="GO" id="GO:0005886">
    <property type="term" value="C:plasma membrane"/>
    <property type="evidence" value="ECO:0007669"/>
    <property type="project" value="TreeGrafter"/>
</dbReference>
<evidence type="ECO:0000256" key="2">
    <source>
        <dbReference type="PROSITE-ProRule" id="PRU00069"/>
    </source>
</evidence>
<dbReference type="Proteomes" id="UP000272942">
    <property type="component" value="Unassembled WGS sequence"/>
</dbReference>
<dbReference type="PANTHER" id="PTHR46102:SF2">
    <property type="entry name" value="AXIN"/>
    <property type="match status" value="1"/>
</dbReference>
<evidence type="ECO:0000256" key="1">
    <source>
        <dbReference type="ARBA" id="ARBA00022687"/>
    </source>
</evidence>
<feature type="compositionally biased region" description="Basic residues" evidence="3">
    <location>
        <begin position="161"/>
        <end position="171"/>
    </location>
</feature>
<dbReference type="GO" id="GO:0019901">
    <property type="term" value="F:protein kinase binding"/>
    <property type="evidence" value="ECO:0007669"/>
    <property type="project" value="TreeGrafter"/>
</dbReference>
<feature type="compositionally biased region" description="Basic residues" evidence="3">
    <location>
        <begin position="579"/>
        <end position="608"/>
    </location>
</feature>
<evidence type="ECO:0000313" key="6">
    <source>
        <dbReference type="Proteomes" id="UP000272942"/>
    </source>
</evidence>
<dbReference type="Gene3D" id="2.40.240.130">
    <property type="match status" value="1"/>
</dbReference>
<dbReference type="Pfam" id="PF08833">
    <property type="entry name" value="Axin_b-cat_bind"/>
    <property type="match status" value="1"/>
</dbReference>
<dbReference type="GO" id="GO:0008013">
    <property type="term" value="F:beta-catenin binding"/>
    <property type="evidence" value="ECO:0007669"/>
    <property type="project" value="TreeGrafter"/>
</dbReference>
<dbReference type="GO" id="GO:0090090">
    <property type="term" value="P:negative regulation of canonical Wnt signaling pathway"/>
    <property type="evidence" value="ECO:0007669"/>
    <property type="project" value="InterPro"/>
</dbReference>
<dbReference type="GO" id="GO:0048468">
    <property type="term" value="P:cell development"/>
    <property type="evidence" value="ECO:0007669"/>
    <property type="project" value="TreeGrafter"/>
</dbReference>
<feature type="region of interest" description="Disordered" evidence="3">
    <location>
        <begin position="147"/>
        <end position="182"/>
    </location>
</feature>
<evidence type="ECO:0000313" key="5">
    <source>
        <dbReference type="EMBL" id="VDP69607.1"/>
    </source>
</evidence>
<dbReference type="GO" id="GO:0005634">
    <property type="term" value="C:nucleus"/>
    <property type="evidence" value="ECO:0007669"/>
    <property type="project" value="TreeGrafter"/>
</dbReference>
<dbReference type="AlphaFoldDB" id="A0A183A936"/>
<reference evidence="5 6" key="2">
    <citation type="submission" date="2018-11" db="EMBL/GenBank/DDBJ databases">
        <authorList>
            <consortium name="Pathogen Informatics"/>
        </authorList>
    </citation>
    <scope>NUCLEOTIDE SEQUENCE [LARGE SCALE GENOMIC DNA]</scope>
    <source>
        <strain evidence="5 6">Egypt</strain>
    </source>
</reference>
<organism evidence="7">
    <name type="scientific">Echinostoma caproni</name>
    <dbReference type="NCBI Taxonomy" id="27848"/>
    <lineage>
        <taxon>Eukaryota</taxon>
        <taxon>Metazoa</taxon>
        <taxon>Spiralia</taxon>
        <taxon>Lophotrochozoa</taxon>
        <taxon>Platyhelminthes</taxon>
        <taxon>Trematoda</taxon>
        <taxon>Digenea</taxon>
        <taxon>Plagiorchiida</taxon>
        <taxon>Echinostomata</taxon>
        <taxon>Echinostomatoidea</taxon>
        <taxon>Echinostomatidae</taxon>
        <taxon>Echinostoma</taxon>
    </lineage>
</organism>
<accession>A0A183A936</accession>
<feature type="compositionally biased region" description="Polar residues" evidence="3">
    <location>
        <begin position="375"/>
        <end position="395"/>
    </location>
</feature>
<evidence type="ECO:0000313" key="7">
    <source>
        <dbReference type="WBParaSite" id="ECPE_0000347401-mRNA-1"/>
    </source>
</evidence>
<keyword evidence="1 2" id="KW-0879">Wnt signaling pathway</keyword>
<dbReference type="InterPro" id="IPR038207">
    <property type="entry name" value="DIX_dom_sf"/>
</dbReference>
<protein>
    <submittedName>
        <fullName evidence="7">DIX domain-containing protein</fullName>
    </submittedName>
</protein>
<dbReference type="GO" id="GO:0031625">
    <property type="term" value="F:ubiquitin protein ligase binding"/>
    <property type="evidence" value="ECO:0007669"/>
    <property type="project" value="TreeGrafter"/>
</dbReference>
<feature type="region of interest" description="Disordered" evidence="3">
    <location>
        <begin position="566"/>
        <end position="641"/>
    </location>
</feature>
<dbReference type="InterPro" id="IPR014936">
    <property type="entry name" value="Axin_b-cat-bd"/>
</dbReference>
<dbReference type="SUPFAM" id="SSF54236">
    <property type="entry name" value="Ubiquitin-like"/>
    <property type="match status" value="1"/>
</dbReference>
<dbReference type="OrthoDB" id="10007451at2759"/>
<evidence type="ECO:0000256" key="3">
    <source>
        <dbReference type="SAM" id="MobiDB-lite"/>
    </source>
</evidence>
<name>A0A183A936_9TREM</name>
<evidence type="ECO:0000259" key="4">
    <source>
        <dbReference type="PROSITE" id="PS50841"/>
    </source>
</evidence>
<dbReference type="GO" id="GO:0030877">
    <property type="term" value="C:beta-catenin destruction complex"/>
    <property type="evidence" value="ECO:0007669"/>
    <property type="project" value="TreeGrafter"/>
</dbReference>
<proteinExistence type="predicted"/>
<dbReference type="EMBL" id="UZAN01040421">
    <property type="protein sequence ID" value="VDP69607.1"/>
    <property type="molecule type" value="Genomic_DNA"/>
</dbReference>
<dbReference type="GO" id="GO:0060090">
    <property type="term" value="F:molecular adaptor activity"/>
    <property type="evidence" value="ECO:0007669"/>
    <property type="project" value="TreeGrafter"/>
</dbReference>
<dbReference type="InterPro" id="IPR029071">
    <property type="entry name" value="Ubiquitin-like_domsf"/>
</dbReference>
<dbReference type="WBParaSite" id="ECPE_0000347401-mRNA-1">
    <property type="protein sequence ID" value="ECPE_0000347401-mRNA-1"/>
    <property type="gene ID" value="ECPE_0000347401"/>
</dbReference>
<sequence>MDELSYVPNSDSHTINPPVTECDAAQLNAHSSTNLPDACNSKSGTYEWATRILDPLLVLPVEDEDAQGILDEHCSRIWADEQDYALMPEASGEFAKQVGDLDYVVRESHGPGADPTLRQSRGAFSGNPRDRASGRRRTALSAALTSSYHAEPDASDPVQRGSRRRSAVRVHNRSDARSTASWDSGVVTHCPYPVDPSFPNNTLIQGELETRSIVAAASLQALSSSTTELAMVNSEVTTKLVEHMTRHYRRNADPGLVVPPTSSHPFAPKMSPYQNYDLLCSPPLMCRSAYHHHYPRPIPGVDPITEKATFLGASAIQGVDAVGYCVSCVQNAWRPCNAHRQVQTQSFGPVWSIAETDKVLNKAVPTADTGIAGRASTQSHSFPAASDTSSTFDSGISSTYDQLPLTTDRGSRSQSLRNWHASFRDHSSGPHFASRPLRAPSAPRSQFSNAQHCCPSGVCTHLYTHSNPAGTGCTQSRNNYYLSATADESGSKQCHTLTNYTCSNSCSVMDCCDCKRNLAYDLSHPSDVKGQEVIQAANNPPTGHPAGSGQLLQHWLYLQTSQSVCSDEGPTSAPTKTSQSRKQHSHHHGHHNQHNSHRRSSTHRRYSSKHVGISPTGRDATNSTSKNPGSRQSEPLPCSRTNCALDSVDSTPGTQGSVGLIVGYYLCDDPVPYRTVWPGTQSTGEVDTQSGSTVLTHGSLTLGQFKQLIAKKGSYRYFFKKPSDEFGTGVVHEELTHDDAIIPLWDGKVVARIERAE</sequence>
<gene>
    <name evidence="5" type="ORF">ECPE_LOCUS3471</name>
</gene>
<dbReference type="InterPro" id="IPR043581">
    <property type="entry name" value="Axin-like"/>
</dbReference>
<feature type="region of interest" description="Disordered" evidence="3">
    <location>
        <begin position="107"/>
        <end position="135"/>
    </location>
</feature>
<dbReference type="PROSITE" id="PS50841">
    <property type="entry name" value="DIX"/>
    <property type="match status" value="1"/>
</dbReference>
<dbReference type="GO" id="GO:0016055">
    <property type="term" value="P:Wnt signaling pathway"/>
    <property type="evidence" value="ECO:0007669"/>
    <property type="project" value="UniProtKB-KW"/>
</dbReference>
<dbReference type="GO" id="GO:0032436">
    <property type="term" value="P:positive regulation of proteasomal ubiquitin-dependent protein catabolic process"/>
    <property type="evidence" value="ECO:0007669"/>
    <property type="project" value="TreeGrafter"/>
</dbReference>
<feature type="domain" description="DIX" evidence="4">
    <location>
        <begin position="657"/>
        <end position="757"/>
    </location>
</feature>